<dbReference type="InterPro" id="IPR028346">
    <property type="entry name" value="HAUS2"/>
</dbReference>
<dbReference type="PANTHER" id="PTHR16039:SF1">
    <property type="entry name" value="HAUS AUGMIN-LIKE COMPLEX SUBUNIT 2"/>
    <property type="match status" value="1"/>
</dbReference>
<comment type="caution">
    <text evidence="3">The sequence shown here is derived from an EMBL/GenBank/DDBJ whole genome shotgun (WGS) entry which is preliminary data.</text>
</comment>
<feature type="compositionally biased region" description="Basic and acidic residues" evidence="2">
    <location>
        <begin position="31"/>
        <end position="41"/>
    </location>
</feature>
<dbReference type="PRINTS" id="PR02088">
    <property type="entry name" value="HAUSAUGMINL2"/>
</dbReference>
<organism evidence="3 4">
    <name type="scientific">Hirundo rustica rustica</name>
    <dbReference type="NCBI Taxonomy" id="333673"/>
    <lineage>
        <taxon>Eukaryota</taxon>
        <taxon>Metazoa</taxon>
        <taxon>Chordata</taxon>
        <taxon>Craniata</taxon>
        <taxon>Vertebrata</taxon>
        <taxon>Euteleostomi</taxon>
        <taxon>Archelosauria</taxon>
        <taxon>Archosauria</taxon>
        <taxon>Dinosauria</taxon>
        <taxon>Saurischia</taxon>
        <taxon>Theropoda</taxon>
        <taxon>Coelurosauria</taxon>
        <taxon>Aves</taxon>
        <taxon>Neognathae</taxon>
        <taxon>Neoaves</taxon>
        <taxon>Telluraves</taxon>
        <taxon>Australaves</taxon>
        <taxon>Passeriformes</taxon>
        <taxon>Sylvioidea</taxon>
        <taxon>Hirundinidae</taxon>
        <taxon>Hirundo</taxon>
    </lineage>
</organism>
<dbReference type="GO" id="GO:0051225">
    <property type="term" value="P:spindle assembly"/>
    <property type="evidence" value="ECO:0007669"/>
    <property type="project" value="InterPro"/>
</dbReference>
<evidence type="ECO:0000313" key="3">
    <source>
        <dbReference type="EMBL" id="RMC00516.1"/>
    </source>
</evidence>
<dbReference type="Pfam" id="PF15003">
    <property type="entry name" value="HAUS2"/>
    <property type="match status" value="1"/>
</dbReference>
<dbReference type="GO" id="GO:1990498">
    <property type="term" value="C:mitotic spindle microtubule"/>
    <property type="evidence" value="ECO:0007669"/>
    <property type="project" value="TreeGrafter"/>
</dbReference>
<dbReference type="GO" id="GO:0005813">
    <property type="term" value="C:centrosome"/>
    <property type="evidence" value="ECO:0007669"/>
    <property type="project" value="TreeGrafter"/>
</dbReference>
<dbReference type="AlphaFoldDB" id="A0A3M0JHP6"/>
<dbReference type="InterPro" id="IPR026242">
    <property type="entry name" value="HAUS2_metazoa"/>
</dbReference>
<proteinExistence type="predicted"/>
<dbReference type="OrthoDB" id="2436605at2759"/>
<evidence type="ECO:0000256" key="1">
    <source>
        <dbReference type="SAM" id="Coils"/>
    </source>
</evidence>
<evidence type="ECO:0008006" key="5">
    <source>
        <dbReference type="Google" id="ProtNLM"/>
    </source>
</evidence>
<name>A0A3M0JHP6_HIRRU</name>
<dbReference type="Proteomes" id="UP000269221">
    <property type="component" value="Unassembled WGS sequence"/>
</dbReference>
<dbReference type="GO" id="GO:0007098">
    <property type="term" value="P:centrosome cycle"/>
    <property type="evidence" value="ECO:0007669"/>
    <property type="project" value="InterPro"/>
</dbReference>
<keyword evidence="1" id="KW-0175">Coiled coil</keyword>
<gene>
    <name evidence="3" type="ORF">DUI87_23130</name>
</gene>
<keyword evidence="4" id="KW-1185">Reference proteome</keyword>
<protein>
    <recommendedName>
        <fullName evidence="5">HAUS augmin-like complex subunit 2</fullName>
    </recommendedName>
</protein>
<dbReference type="STRING" id="333673.A0A3M0JHP6"/>
<sequence length="286" mass="32520">MAAPRRSRALRERPPAAAARPSPSPRPRRAGKPEIDRHSELELELELEGGSWLSVESDEEQGGSAPWPSQPGERSAAAALLERCVAAGAVSQATLDLTCRRTPCFAKFSEMEEMINMEAEINEIKLKTEMMQLENETADITHNFYLGKKCEILQDMNRHLEAVLKEKRDLRKRLIKHRCQESLPIEATFHNTTFELSFGYRCIVELLTEAVTFIEKLESHVQSVRSIPQVPQMMSNMDTVLSKTEVLMIELEELTEQILKWEELQKEMYSNNVCNTADLDFGLSLT</sequence>
<dbReference type="PANTHER" id="PTHR16039">
    <property type="entry name" value="HAUS AUGMIN-LIKE COMPLEX SUBUNIT 2"/>
    <property type="match status" value="1"/>
</dbReference>
<feature type="region of interest" description="Disordered" evidence="2">
    <location>
        <begin position="1"/>
        <end position="73"/>
    </location>
</feature>
<accession>A0A3M0JHP6</accession>
<evidence type="ECO:0000256" key="2">
    <source>
        <dbReference type="SAM" id="MobiDB-lite"/>
    </source>
</evidence>
<evidence type="ECO:0000313" key="4">
    <source>
        <dbReference type="Proteomes" id="UP000269221"/>
    </source>
</evidence>
<dbReference type="EMBL" id="QRBI01000144">
    <property type="protein sequence ID" value="RMC00516.1"/>
    <property type="molecule type" value="Genomic_DNA"/>
</dbReference>
<dbReference type="GO" id="GO:0070652">
    <property type="term" value="C:HAUS complex"/>
    <property type="evidence" value="ECO:0007669"/>
    <property type="project" value="InterPro"/>
</dbReference>
<feature type="coiled-coil region" evidence="1">
    <location>
        <begin position="244"/>
        <end position="271"/>
    </location>
</feature>
<reference evidence="3 4" key="1">
    <citation type="submission" date="2018-07" db="EMBL/GenBank/DDBJ databases">
        <title>A high quality draft genome assembly of the barn swallow (H. rustica rustica).</title>
        <authorList>
            <person name="Formenti G."/>
            <person name="Chiara M."/>
            <person name="Poveda L."/>
            <person name="Francoijs K.-J."/>
            <person name="Bonisoli-Alquati A."/>
            <person name="Canova L."/>
            <person name="Gianfranceschi L."/>
            <person name="Horner D.S."/>
            <person name="Saino N."/>
        </authorList>
    </citation>
    <scope>NUCLEOTIDE SEQUENCE [LARGE SCALE GENOMIC DNA]</scope>
    <source>
        <strain evidence="3">Chelidonia</strain>
        <tissue evidence="3">Blood</tissue>
    </source>
</reference>
<dbReference type="GO" id="GO:0007020">
    <property type="term" value="P:microtubule nucleation"/>
    <property type="evidence" value="ECO:0007669"/>
    <property type="project" value="TreeGrafter"/>
</dbReference>
<feature type="coiled-coil region" evidence="1">
    <location>
        <begin position="116"/>
        <end position="180"/>
    </location>
</feature>